<dbReference type="Gene3D" id="3.30.710.10">
    <property type="entry name" value="Potassium Channel Kv1.1, Chain A"/>
    <property type="match status" value="1"/>
</dbReference>
<feature type="repeat" description="PPR" evidence="7">
    <location>
        <begin position="379"/>
        <end position="413"/>
    </location>
</feature>
<dbReference type="EMBL" id="SSTD01018933">
    <property type="protein sequence ID" value="TYJ97367.1"/>
    <property type="molecule type" value="Genomic_DNA"/>
</dbReference>
<keyword evidence="8" id="KW-1133">Transmembrane helix</keyword>
<sequence>MKKEDTVKLISAEGFEFVIHKDAAMVSQTIRNMLTSPGNFAESQHREVTFPEISTTILEKICQYFHWNLQFARTESSSFFENRKLVWCRTSSSAFFPVQIDLPKNRVNFPEIDLKKERKKKEKPLWLLLTPIFLLLFQLIAPPSLPTLSTVLFAPSPSSPYITLRRSRTPEISPFIPLCFNCSGIRDCPTFFYSSLTTHRILPPKTKTALYLRQPLPPSVAQFAGISLCPSSFSFFESPICKQDTTWSKLPIFALVFLRGLTRRPIRDVPLPVTSTITGFQPDSSRPIWGFRLYHDGRPRGPLWRSRKAIGKEALFVIQGLKRFKEDEEKLGKFMKSHVSRLLKLDMLAVLGELERQEEVALAVKIFRLIRKQDWYKPDVYIYKDLIIALARSKKMDDAMKLWESMREENLFPDSQTYTEVIRGFLRYGSPSDAMNVYEDMKKSPEPPDELPFRILLKGLLPHPLLRNRVKQDFEELFPDQHVFDPPEEIFSLR</sequence>
<evidence type="ECO:0000256" key="6">
    <source>
        <dbReference type="ARBA" id="ARBA00023242"/>
    </source>
</evidence>
<organism evidence="10 11">
    <name type="scientific">Cucumis melo var. makuwa</name>
    <name type="common">Oriental melon</name>
    <dbReference type="NCBI Taxonomy" id="1194695"/>
    <lineage>
        <taxon>Eukaryota</taxon>
        <taxon>Viridiplantae</taxon>
        <taxon>Streptophyta</taxon>
        <taxon>Embryophyta</taxon>
        <taxon>Tracheophyta</taxon>
        <taxon>Spermatophyta</taxon>
        <taxon>Magnoliopsida</taxon>
        <taxon>eudicotyledons</taxon>
        <taxon>Gunneridae</taxon>
        <taxon>Pentapetalae</taxon>
        <taxon>rosids</taxon>
        <taxon>fabids</taxon>
        <taxon>Cucurbitales</taxon>
        <taxon>Cucurbitaceae</taxon>
        <taxon>Benincaseae</taxon>
        <taxon>Cucumis</taxon>
    </lineage>
</organism>
<evidence type="ECO:0000256" key="3">
    <source>
        <dbReference type="ARBA" id="ARBA00009993"/>
    </source>
</evidence>
<dbReference type="PROSITE" id="PS51375">
    <property type="entry name" value="PPR"/>
    <property type="match status" value="2"/>
</dbReference>
<dbReference type="Proteomes" id="UP000321947">
    <property type="component" value="Unassembled WGS sequence"/>
</dbReference>
<protein>
    <recommendedName>
        <fullName evidence="4">Elongin-C</fullName>
    </recommendedName>
</protein>
<evidence type="ECO:0000256" key="5">
    <source>
        <dbReference type="ARBA" id="ARBA00022737"/>
    </source>
</evidence>
<dbReference type="InterPro" id="IPR016073">
    <property type="entry name" value="Skp1_comp_POZ"/>
</dbReference>
<dbReference type="NCBIfam" id="TIGR00756">
    <property type="entry name" value="PPR"/>
    <property type="match status" value="2"/>
</dbReference>
<dbReference type="Gene3D" id="1.25.40.10">
    <property type="entry name" value="Tetratricopeptide repeat domain"/>
    <property type="match status" value="1"/>
</dbReference>
<dbReference type="PANTHER" id="PTHR46870">
    <property type="entry name" value="PROTEIN THYLAKOID ASSEMBLY 8-LIKE, CHLOROPLASTIC"/>
    <property type="match status" value="1"/>
</dbReference>
<comment type="pathway">
    <text evidence="2">Protein modification; protein ubiquitination.</text>
</comment>
<dbReference type="InterPro" id="IPR011990">
    <property type="entry name" value="TPR-like_helical_dom_sf"/>
</dbReference>
<comment type="similarity">
    <text evidence="3">Belongs to the SKP1 family.</text>
</comment>
<name>A0A5D3BE11_CUCMM</name>
<keyword evidence="5" id="KW-0677">Repeat</keyword>
<evidence type="ECO:0000256" key="2">
    <source>
        <dbReference type="ARBA" id="ARBA00004906"/>
    </source>
</evidence>
<comment type="subcellular location">
    <subcellularLocation>
        <location evidence="1">Nucleus</location>
    </subcellularLocation>
</comment>
<evidence type="ECO:0000256" key="1">
    <source>
        <dbReference type="ARBA" id="ARBA00004123"/>
    </source>
</evidence>
<dbReference type="GO" id="GO:0006511">
    <property type="term" value="P:ubiquitin-dependent protein catabolic process"/>
    <property type="evidence" value="ECO:0007669"/>
    <property type="project" value="InterPro"/>
</dbReference>
<dbReference type="AlphaFoldDB" id="A0A5D3BE11"/>
<keyword evidence="8" id="KW-0812">Transmembrane</keyword>
<comment type="caution">
    <text evidence="10">The sequence shown here is derived from an EMBL/GenBank/DDBJ whole genome shotgun (WGS) entry which is preliminary data.</text>
</comment>
<dbReference type="SUPFAM" id="SSF54695">
    <property type="entry name" value="POZ domain"/>
    <property type="match status" value="1"/>
</dbReference>
<keyword evidence="8" id="KW-0472">Membrane</keyword>
<evidence type="ECO:0000256" key="8">
    <source>
        <dbReference type="SAM" id="Phobius"/>
    </source>
</evidence>
<proteinExistence type="inferred from homology"/>
<dbReference type="InterPro" id="IPR002885">
    <property type="entry name" value="PPR_rpt"/>
</dbReference>
<evidence type="ECO:0000313" key="10">
    <source>
        <dbReference type="EMBL" id="TYJ97367.1"/>
    </source>
</evidence>
<reference evidence="10 11" key="1">
    <citation type="submission" date="2019-08" db="EMBL/GenBank/DDBJ databases">
        <title>Draft genome sequences of two oriental melons (Cucumis melo L. var makuwa).</title>
        <authorList>
            <person name="Kwon S.-Y."/>
        </authorList>
    </citation>
    <scope>NUCLEOTIDE SEQUENCE [LARGE SCALE GENOMIC DNA]</scope>
    <source>
        <strain evidence="11">cv. Chang Bougi</strain>
        <tissue evidence="10">Leaf</tissue>
    </source>
</reference>
<accession>A0A5D3BE11</accession>
<dbReference type="CDD" id="cd18321">
    <property type="entry name" value="BTB_POZ_EloC"/>
    <property type="match status" value="1"/>
</dbReference>
<feature type="transmembrane region" description="Helical" evidence="8">
    <location>
        <begin position="125"/>
        <end position="145"/>
    </location>
</feature>
<dbReference type="InterPro" id="IPR044795">
    <property type="entry name" value="THA8L-like"/>
</dbReference>
<dbReference type="FunFam" id="3.30.710.10:FF:000035">
    <property type="entry name" value="Elongin C transcription elongation factor"/>
    <property type="match status" value="1"/>
</dbReference>
<dbReference type="Pfam" id="PF03931">
    <property type="entry name" value="Skp1_POZ"/>
    <property type="match status" value="1"/>
</dbReference>
<dbReference type="PANTHER" id="PTHR46870:SF2">
    <property type="entry name" value="PROTEIN THYLAKOID ASSEMBLY 8-LIKE, CHLOROPLASTIC"/>
    <property type="match status" value="1"/>
</dbReference>
<evidence type="ECO:0000256" key="4">
    <source>
        <dbReference type="ARBA" id="ARBA00021347"/>
    </source>
</evidence>
<keyword evidence="6" id="KW-0539">Nucleus</keyword>
<gene>
    <name evidence="10" type="ORF">E5676_scaffold194G001780</name>
</gene>
<dbReference type="GO" id="GO:0005634">
    <property type="term" value="C:nucleus"/>
    <property type="evidence" value="ECO:0007669"/>
    <property type="project" value="UniProtKB-SubCell"/>
</dbReference>
<feature type="domain" description="SKP1 component POZ" evidence="9">
    <location>
        <begin position="6"/>
        <end position="67"/>
    </location>
</feature>
<dbReference type="Pfam" id="PF13041">
    <property type="entry name" value="PPR_2"/>
    <property type="match status" value="1"/>
</dbReference>
<evidence type="ECO:0000313" key="11">
    <source>
        <dbReference type="Proteomes" id="UP000321947"/>
    </source>
</evidence>
<evidence type="ECO:0000256" key="7">
    <source>
        <dbReference type="PROSITE-ProRule" id="PRU00708"/>
    </source>
</evidence>
<dbReference type="InterPro" id="IPR011333">
    <property type="entry name" value="SKP1/BTB/POZ_sf"/>
</dbReference>
<feature type="repeat" description="PPR" evidence="7">
    <location>
        <begin position="414"/>
        <end position="448"/>
    </location>
</feature>
<evidence type="ECO:0000259" key="9">
    <source>
        <dbReference type="Pfam" id="PF03931"/>
    </source>
</evidence>